<reference evidence="1" key="1">
    <citation type="submission" date="2020-03" db="EMBL/GenBank/DDBJ databases">
        <title>Molecular networking-based the target discovery of potent antiproliferative macrolactams: 5/6/7/16 polycyclic ansamycins and glycosylated trienomycin from Streptomyces cacaoi subsp. asoensis.</title>
        <authorList>
            <person name="Liu L.-L."/>
        </authorList>
    </citation>
    <scope>NUCLEOTIDE SEQUENCE [LARGE SCALE GENOMIC DNA]</scope>
    <source>
        <strain evidence="1">H2S5</strain>
    </source>
</reference>
<sequence length="138" mass="15412">MRWALVMAFTTVCRGDLATAQRLWRKAAGTLPPRPDAGTKPEFITTPDQLLNAMRRIHTDCGEPTLRELRQRAEKAALGDLLAPSTSSDILGGKRLPHPAYLTAFLQACAQPEHTWPAWQAALQRAKQHSRAQYAAWR</sequence>
<dbReference type="AlphaFoldDB" id="A0A6M4X3B9"/>
<keyword evidence="2" id="KW-1185">Reference proteome</keyword>
<dbReference type="RefSeq" id="WP_171401643.1">
    <property type="nucleotide sequence ID" value="NZ_CP049838.1"/>
</dbReference>
<protein>
    <submittedName>
        <fullName evidence="1">Uncharacterized protein</fullName>
    </submittedName>
</protein>
<dbReference type="EMBL" id="CP049838">
    <property type="protein sequence ID" value="QJT06331.1"/>
    <property type="molecule type" value="Genomic_DNA"/>
</dbReference>
<proteinExistence type="predicted"/>
<organism evidence="1 2">
    <name type="scientific">Streptomyces asoensis</name>
    <dbReference type="NCBI Taxonomy" id="249586"/>
    <lineage>
        <taxon>Bacteria</taxon>
        <taxon>Bacillati</taxon>
        <taxon>Actinomycetota</taxon>
        <taxon>Actinomycetes</taxon>
        <taxon>Kitasatosporales</taxon>
        <taxon>Streptomycetaceae</taxon>
        <taxon>Streptomyces</taxon>
    </lineage>
</organism>
<dbReference type="Proteomes" id="UP000502665">
    <property type="component" value="Chromosome"/>
</dbReference>
<evidence type="ECO:0000313" key="1">
    <source>
        <dbReference type="EMBL" id="QJT06331.1"/>
    </source>
</evidence>
<accession>A0A6M4X3B9</accession>
<evidence type="ECO:0000313" key="2">
    <source>
        <dbReference type="Proteomes" id="UP000502665"/>
    </source>
</evidence>
<name>A0A6M4X3B9_9ACTN</name>
<gene>
    <name evidence="1" type="ORF">G9272_43465</name>
</gene>